<accession>A0A518A801</accession>
<dbReference type="PROSITE" id="PS00409">
    <property type="entry name" value="PROKAR_NTER_METHYL"/>
    <property type="match status" value="1"/>
</dbReference>
<evidence type="ECO:0000313" key="3">
    <source>
        <dbReference type="Proteomes" id="UP000315647"/>
    </source>
</evidence>
<dbReference type="AlphaFoldDB" id="A0A518A801"/>
<keyword evidence="3" id="KW-1185">Reference proteome</keyword>
<name>A0A518A801_9PLAN</name>
<dbReference type="PANTHER" id="PTHR30093">
    <property type="entry name" value="GENERAL SECRETION PATHWAY PROTEIN G"/>
    <property type="match status" value="1"/>
</dbReference>
<dbReference type="NCBIfam" id="TIGR02532">
    <property type="entry name" value="IV_pilin_GFxxxE"/>
    <property type="match status" value="1"/>
</dbReference>
<dbReference type="RefSeq" id="WP_145109720.1">
    <property type="nucleotide sequence ID" value="NZ_CP036277.1"/>
</dbReference>
<evidence type="ECO:0000259" key="1">
    <source>
        <dbReference type="Pfam" id="PF07596"/>
    </source>
</evidence>
<organism evidence="2 3">
    <name type="scientific">Gimesia panareensis</name>
    <dbReference type="NCBI Taxonomy" id="2527978"/>
    <lineage>
        <taxon>Bacteria</taxon>
        <taxon>Pseudomonadati</taxon>
        <taxon>Planctomycetota</taxon>
        <taxon>Planctomycetia</taxon>
        <taxon>Planctomycetales</taxon>
        <taxon>Planctomycetaceae</taxon>
        <taxon>Gimesia</taxon>
    </lineage>
</organism>
<dbReference type="Proteomes" id="UP000315647">
    <property type="component" value="Chromosome"/>
</dbReference>
<gene>
    <name evidence="2" type="ORF">Enr10x_32830</name>
</gene>
<sequence>MRRKHTNPVRGFTLIELLVVIAIIAILIALLLPAVQQAREAARRSKCQNNLKQIVLALHNYHDLHNTFPPGETTTTYAGGTGATNRTYAFATEGTLINGQGHQGTSWMLHILPQIEQGQIYDLWNFKRNVYGNGVKLLPNDSFTPLYTPTQSNIPAFYCPSRRSNMDLNTYSYLKRVNIAFTKGGNDYSGCIGSGIAFNAASAGIPGATWAVTPAQNLNQPIQVTAIGPPGIMLTPHPFDIGIFSVNSSTNMRDIKDGTSNVIIVGENQRLIIPGKLDNLRSRDGWAWGGAATLFSTRKGPNKALSIDGSGSVHDGIALFAFADGGVRVISENIDSYLFANLGNMSNNVPVGQFTGQ</sequence>
<proteinExistence type="predicted"/>
<feature type="domain" description="DUF1559" evidence="1">
    <location>
        <begin position="36"/>
        <end position="335"/>
    </location>
</feature>
<dbReference type="Pfam" id="PF07596">
    <property type="entry name" value="SBP_bac_10"/>
    <property type="match status" value="1"/>
</dbReference>
<dbReference type="PANTHER" id="PTHR30093:SF2">
    <property type="entry name" value="TYPE II SECRETION SYSTEM PROTEIN H"/>
    <property type="match status" value="1"/>
</dbReference>
<protein>
    <submittedName>
        <fullName evidence="2">Putative major pilin subunit</fullName>
    </submittedName>
</protein>
<dbReference type="SUPFAM" id="SSF54523">
    <property type="entry name" value="Pili subunits"/>
    <property type="match status" value="1"/>
</dbReference>
<accession>A0A517Q8K2</accession>
<dbReference type="Gene3D" id="3.30.700.10">
    <property type="entry name" value="Glycoprotein, Type 4 Pilin"/>
    <property type="match status" value="1"/>
</dbReference>
<dbReference type="InterPro" id="IPR012902">
    <property type="entry name" value="N_methyl_site"/>
</dbReference>
<reference evidence="2 3" key="1">
    <citation type="submission" date="2019-03" db="EMBL/GenBank/DDBJ databases">
        <title>Deep-cultivation of Planctomycetes and their phenomic and genomic characterization uncovers novel biology.</title>
        <authorList>
            <person name="Wiegand S."/>
            <person name="Jogler M."/>
            <person name="Boedeker C."/>
            <person name="Pinto D."/>
            <person name="Vollmers J."/>
            <person name="Rivas-Marin E."/>
            <person name="Kohn T."/>
            <person name="Peeters S.H."/>
            <person name="Heuer A."/>
            <person name="Rast P."/>
            <person name="Oberbeckmann S."/>
            <person name="Bunk B."/>
            <person name="Jeske O."/>
            <person name="Meyerdierks A."/>
            <person name="Storesund J.E."/>
            <person name="Kallscheuer N."/>
            <person name="Luecker S."/>
            <person name="Lage O.M."/>
            <person name="Pohl T."/>
            <person name="Merkel B.J."/>
            <person name="Hornburger P."/>
            <person name="Mueller R.-W."/>
            <person name="Bruemmer F."/>
            <person name="Labrenz M."/>
            <person name="Spormann A.M."/>
            <person name="Op den Camp H."/>
            <person name="Overmann J."/>
            <person name="Amann R."/>
            <person name="Jetten M.S.M."/>
            <person name="Mascher T."/>
            <person name="Medema M.H."/>
            <person name="Devos D.P."/>
            <person name="Kaster A.-K."/>
            <person name="Ovreas L."/>
            <person name="Rohde M."/>
            <person name="Galperin M.Y."/>
            <person name="Jogler C."/>
        </authorList>
    </citation>
    <scope>NUCLEOTIDE SEQUENCE [LARGE SCALE GENOMIC DNA]</scope>
    <source>
        <strain evidence="2 3">Enr10</strain>
    </source>
</reference>
<evidence type="ECO:0000313" key="2">
    <source>
        <dbReference type="EMBL" id="QDT27946.1"/>
    </source>
</evidence>
<dbReference type="Pfam" id="PF07963">
    <property type="entry name" value="N_methyl"/>
    <property type="match status" value="1"/>
</dbReference>
<dbReference type="InterPro" id="IPR045584">
    <property type="entry name" value="Pilin-like"/>
</dbReference>
<dbReference type="InterPro" id="IPR011453">
    <property type="entry name" value="DUF1559"/>
</dbReference>
<dbReference type="EMBL" id="CP037421">
    <property type="protein sequence ID" value="QDT27946.1"/>
    <property type="molecule type" value="Genomic_DNA"/>
</dbReference>